<proteinExistence type="evidence at transcript level"/>
<dbReference type="GO" id="GO:0019171">
    <property type="term" value="F:(3R)-hydroxyacyl-[acyl-carrier-protein] dehydratase activity"/>
    <property type="evidence" value="ECO:0007669"/>
    <property type="project" value="TreeGrafter"/>
</dbReference>
<evidence type="ECO:0000259" key="1">
    <source>
        <dbReference type="Pfam" id="PF01575"/>
    </source>
</evidence>
<reference evidence="2" key="1">
    <citation type="submission" date="2020-04" db="EMBL/GenBank/DDBJ databases">
        <authorList>
            <person name="Neveu A P."/>
        </authorList>
    </citation>
    <scope>NUCLEOTIDE SEQUENCE</scope>
    <source>
        <tissue evidence="2">Whole embryo</tissue>
    </source>
</reference>
<organism evidence="2">
    <name type="scientific">Phallusia mammillata</name>
    <dbReference type="NCBI Taxonomy" id="59560"/>
    <lineage>
        <taxon>Eukaryota</taxon>
        <taxon>Metazoa</taxon>
        <taxon>Chordata</taxon>
        <taxon>Tunicata</taxon>
        <taxon>Ascidiacea</taxon>
        <taxon>Phlebobranchia</taxon>
        <taxon>Ascidiidae</taxon>
        <taxon>Phallusia</taxon>
    </lineage>
</organism>
<dbReference type="SUPFAM" id="SSF54637">
    <property type="entry name" value="Thioesterase/thiol ester dehydrase-isomerase"/>
    <property type="match status" value="1"/>
</dbReference>
<dbReference type="PANTHER" id="PTHR43437">
    <property type="entry name" value="HYDROXYACYL-THIOESTER DEHYDRATASE TYPE 2, MITOCHONDRIAL-RELATED"/>
    <property type="match status" value="1"/>
</dbReference>
<dbReference type="Pfam" id="PF01575">
    <property type="entry name" value="MaoC_dehydratas"/>
    <property type="match status" value="1"/>
</dbReference>
<dbReference type="AlphaFoldDB" id="A0A6F9DFI2"/>
<dbReference type="PANTHER" id="PTHR43437:SF3">
    <property type="entry name" value="HYDROXYACYL-THIOESTER DEHYDRATASE TYPE 2, MITOCHONDRIAL"/>
    <property type="match status" value="1"/>
</dbReference>
<dbReference type="Gene3D" id="3.10.129.10">
    <property type="entry name" value="Hotdog Thioesterase"/>
    <property type="match status" value="1"/>
</dbReference>
<accession>A0A6F9DFI2</accession>
<dbReference type="GO" id="GO:0005739">
    <property type="term" value="C:mitochondrion"/>
    <property type="evidence" value="ECO:0007669"/>
    <property type="project" value="TreeGrafter"/>
</dbReference>
<evidence type="ECO:0000313" key="2">
    <source>
        <dbReference type="EMBL" id="CAB3254706.1"/>
    </source>
</evidence>
<dbReference type="GO" id="GO:0018812">
    <property type="term" value="F:3-hydroxyacyl-CoA dehydratase activity"/>
    <property type="evidence" value="ECO:0007669"/>
    <property type="project" value="UniProtKB-ARBA"/>
</dbReference>
<dbReference type="GO" id="GO:0006633">
    <property type="term" value="P:fatty acid biosynthetic process"/>
    <property type="evidence" value="ECO:0007669"/>
    <property type="project" value="TreeGrafter"/>
</dbReference>
<name>A0A6F9DFI2_9ASCI</name>
<gene>
    <name evidence="2" type="primary">Htd2</name>
</gene>
<protein>
    <submittedName>
        <fullName evidence="2">Hydroxyacyl-thioester dehydratase type 2, mitochondrial</fullName>
    </submittedName>
</protein>
<feature type="domain" description="MaoC-like" evidence="1">
    <location>
        <begin position="72"/>
        <end position="169"/>
    </location>
</feature>
<dbReference type="InterPro" id="IPR050965">
    <property type="entry name" value="UPF0336/Enoyl-CoA_hydratase"/>
</dbReference>
<sequence length="195" mass="21884">MLHTCYIHCIYKAQLNPFSRLCHFYCRQPSKGNQISFGNFSCTMQRLHWGNRITNTVTATFRQCSTFEVGKKVTLTRRFSEEDLKDFAKLTGDYNPIHLDDKVALSTGIFVGRVVHGALINGFISGILGTKLPGPGTIAFSQEMRFPKPLYIDEEMTAEVTIAAIKRKFLECNISCFVKQSSKVVMSGTATVIKV</sequence>
<dbReference type="EMBL" id="LR785884">
    <property type="protein sequence ID" value="CAB3254706.1"/>
    <property type="molecule type" value="mRNA"/>
</dbReference>
<dbReference type="InterPro" id="IPR002539">
    <property type="entry name" value="MaoC-like_dom"/>
</dbReference>
<dbReference type="InterPro" id="IPR029069">
    <property type="entry name" value="HotDog_dom_sf"/>
</dbReference>
<dbReference type="CDD" id="cd03449">
    <property type="entry name" value="R_hydratase"/>
    <property type="match status" value="1"/>
</dbReference>